<dbReference type="PANTHER" id="PTHR46126">
    <property type="entry name" value="DYNACTIN SUBUNIT 5"/>
    <property type="match status" value="1"/>
</dbReference>
<reference evidence="7" key="1">
    <citation type="submission" date="2020-12" db="UniProtKB">
        <authorList>
            <consortium name="WormBaseParasite"/>
        </authorList>
    </citation>
    <scope>IDENTIFICATION</scope>
    <source>
        <strain evidence="7">MHco3</strain>
    </source>
</reference>
<proteinExistence type="inferred from homology"/>
<dbReference type="Pfam" id="PF21711">
    <property type="entry name" value="DCTN5"/>
    <property type="match status" value="1"/>
</dbReference>
<dbReference type="PANTHER" id="PTHR46126:SF1">
    <property type="entry name" value="DYNACTIN SUBUNIT 5"/>
    <property type="match status" value="1"/>
</dbReference>
<dbReference type="OMA" id="SQIHGTQ"/>
<dbReference type="AlphaFoldDB" id="A0A7I4Y0Q0"/>
<evidence type="ECO:0000313" key="6">
    <source>
        <dbReference type="Proteomes" id="UP000025227"/>
    </source>
</evidence>
<keyword evidence="3" id="KW-0206">Cytoskeleton</keyword>
<keyword evidence="2" id="KW-0963">Cytoplasm</keyword>
<evidence type="ECO:0000256" key="3">
    <source>
        <dbReference type="ARBA" id="ARBA00023212"/>
    </source>
</evidence>
<dbReference type="CDD" id="cd03359">
    <property type="entry name" value="LbH_Dynactin_5"/>
    <property type="match status" value="1"/>
</dbReference>
<dbReference type="WBParaSite" id="HCON_00029400-00001">
    <property type="protein sequence ID" value="HCON_00029400-00001"/>
    <property type="gene ID" value="HCON_00029400"/>
</dbReference>
<sequence length="204" mass="22116">MIYHETQVSGNCMDLPIVNYLKEEYVETNSGNKICKVHSTKDSTICGTQNIVLNGKNIVQKDVIIRGDLAAIRSGRFCIIRKGTLIRPSSKKFSKGVTLFPVHIGDHVMIEEDCVISAAQICSFVHIGAGSVIGGSAVLKECCRVLPGSVVAADSVFPPYSTIAGNPARVIGQEPECTEDLMTEATKQYYDNFQPSNMPKASFA</sequence>
<evidence type="ECO:0000256" key="2">
    <source>
        <dbReference type="ARBA" id="ARBA00022490"/>
    </source>
</evidence>
<name>A0A7I4Y0Q0_HAECO</name>
<organism evidence="6 7">
    <name type="scientific">Haemonchus contortus</name>
    <name type="common">Barber pole worm</name>
    <dbReference type="NCBI Taxonomy" id="6289"/>
    <lineage>
        <taxon>Eukaryota</taxon>
        <taxon>Metazoa</taxon>
        <taxon>Ecdysozoa</taxon>
        <taxon>Nematoda</taxon>
        <taxon>Chromadorea</taxon>
        <taxon>Rhabditida</taxon>
        <taxon>Rhabditina</taxon>
        <taxon>Rhabditomorpha</taxon>
        <taxon>Strongyloidea</taxon>
        <taxon>Trichostrongylidae</taxon>
        <taxon>Haemonchus</taxon>
    </lineage>
</organism>
<evidence type="ECO:0000256" key="4">
    <source>
        <dbReference type="ARBA" id="ARBA00034706"/>
    </source>
</evidence>
<dbReference type="OrthoDB" id="417208at2759"/>
<dbReference type="InterPro" id="IPR047125">
    <property type="entry name" value="DCTN5"/>
</dbReference>
<dbReference type="Proteomes" id="UP000025227">
    <property type="component" value="Unplaced"/>
</dbReference>
<protein>
    <recommendedName>
        <fullName evidence="5">Dynactin subunit 5</fullName>
    </recommendedName>
</protein>
<dbReference type="SUPFAM" id="SSF51161">
    <property type="entry name" value="Trimeric LpxA-like enzymes"/>
    <property type="match status" value="1"/>
</dbReference>
<dbReference type="GO" id="GO:0005869">
    <property type="term" value="C:dynactin complex"/>
    <property type="evidence" value="ECO:0007669"/>
    <property type="project" value="TreeGrafter"/>
</dbReference>
<dbReference type="Gene3D" id="2.160.10.10">
    <property type="entry name" value="Hexapeptide repeat proteins"/>
    <property type="match status" value="1"/>
</dbReference>
<dbReference type="InterPro" id="IPR011004">
    <property type="entry name" value="Trimer_LpxA-like_sf"/>
</dbReference>
<comment type="similarity">
    <text evidence="4">Belongs to the dynactin subunits 5/6 family. Dynactin subunit 5 subfamily.</text>
</comment>
<evidence type="ECO:0000313" key="7">
    <source>
        <dbReference type="WBParaSite" id="HCON_00029400-00001"/>
    </source>
</evidence>
<accession>A0A7I4Y0Q0</accession>
<evidence type="ECO:0000256" key="5">
    <source>
        <dbReference type="ARBA" id="ARBA00034865"/>
    </source>
</evidence>
<evidence type="ECO:0000256" key="1">
    <source>
        <dbReference type="ARBA" id="ARBA00004245"/>
    </source>
</evidence>
<keyword evidence="6" id="KW-1185">Reference proteome</keyword>
<comment type="subcellular location">
    <subcellularLocation>
        <location evidence="1">Cytoplasm</location>
        <location evidence="1">Cytoskeleton</location>
    </subcellularLocation>
</comment>